<feature type="domain" description="Transposase (putative) YhgA-like" evidence="2">
    <location>
        <begin position="23"/>
        <end position="221"/>
    </location>
</feature>
<evidence type="ECO:0000259" key="3">
    <source>
        <dbReference type="Pfam" id="PF14261"/>
    </source>
</evidence>
<protein>
    <submittedName>
        <fullName evidence="4">Rpn family recombination-promoting nuclease/putative transposase</fullName>
    </submittedName>
</protein>
<reference evidence="5" key="1">
    <citation type="journal article" date="2019" name="Int. J. Syst. Evol. Microbiol.">
        <title>The Global Catalogue of Microorganisms (GCM) 10K type strain sequencing project: providing services to taxonomists for standard genome sequencing and annotation.</title>
        <authorList>
            <consortium name="The Broad Institute Genomics Platform"/>
            <consortium name="The Broad Institute Genome Sequencing Center for Infectious Disease"/>
            <person name="Wu L."/>
            <person name="Ma J."/>
        </authorList>
    </citation>
    <scope>NUCLEOTIDE SEQUENCE [LARGE SCALE GENOMIC DNA]</scope>
    <source>
        <strain evidence="5">IBRC 10765</strain>
    </source>
</reference>
<gene>
    <name evidence="4" type="ORF">ACFOOG_08505</name>
</gene>
<dbReference type="EMBL" id="JBHRYR010000003">
    <property type="protein sequence ID" value="MFC3852871.1"/>
    <property type="molecule type" value="Genomic_DNA"/>
</dbReference>
<feature type="compositionally biased region" description="Basic and acidic residues" evidence="1">
    <location>
        <begin position="1"/>
        <end position="12"/>
    </location>
</feature>
<dbReference type="InterPro" id="IPR006842">
    <property type="entry name" value="Transposase_31"/>
</dbReference>
<feature type="region of interest" description="Disordered" evidence="1">
    <location>
        <begin position="1"/>
        <end position="21"/>
    </location>
</feature>
<name>A0ABV7ZZS0_9GAMM</name>
<evidence type="ECO:0000313" key="4">
    <source>
        <dbReference type="EMBL" id="MFC3852871.1"/>
    </source>
</evidence>
<dbReference type="Pfam" id="PF04754">
    <property type="entry name" value="Transposase_31"/>
    <property type="match status" value="1"/>
</dbReference>
<dbReference type="InterPro" id="IPR051699">
    <property type="entry name" value="Rpn/YhgA-like_nuclease"/>
</dbReference>
<dbReference type="PANTHER" id="PTHR34611:SF2">
    <property type="entry name" value="INACTIVE RECOMBINATION-PROMOTING NUCLEASE-LIKE PROTEIN RPNE-RELATED"/>
    <property type="match status" value="1"/>
</dbReference>
<evidence type="ECO:0000259" key="2">
    <source>
        <dbReference type="Pfam" id="PF04754"/>
    </source>
</evidence>
<dbReference type="Pfam" id="PF14261">
    <property type="entry name" value="DUF4351"/>
    <property type="match status" value="1"/>
</dbReference>
<dbReference type="Proteomes" id="UP001595617">
    <property type="component" value="Unassembled WGS sequence"/>
</dbReference>
<accession>A0ABV7ZZS0</accession>
<dbReference type="InterPro" id="IPR025587">
    <property type="entry name" value="DUF4351"/>
</dbReference>
<dbReference type="RefSeq" id="WP_380695487.1">
    <property type="nucleotide sequence ID" value="NZ_JBHRYR010000003.1"/>
</dbReference>
<proteinExistence type="predicted"/>
<evidence type="ECO:0000313" key="5">
    <source>
        <dbReference type="Proteomes" id="UP001595617"/>
    </source>
</evidence>
<keyword evidence="5" id="KW-1185">Reference proteome</keyword>
<comment type="caution">
    <text evidence="4">The sequence shown here is derived from an EMBL/GenBank/DDBJ whole genome shotgun (WGS) entry which is preliminary data.</text>
</comment>
<dbReference type="PANTHER" id="PTHR34611">
    <property type="match status" value="1"/>
</dbReference>
<sequence length="339" mass="39547">MKDNRTPQDMPEHSGISHTNTNAHDESYKLLFSEPEMVADLLRGYVHEPWVAQLDFNTLEPVKNDYITKHLKKRQNDCLWKIRWQDEDRWLYVFLMLEFQSSVDPTMAVRIMTYLGLLYQELHKQNQLTPAGKLPPVLPLVLYNGERTWHAATDIADLIDDVPGGLQQYKPQLHYLLLDESQYRDDPLPEVRNLVSALFGLENCQQPDDVKRVLHALLEWVKHPEQRSIRQAFLVWLKQVFLPGRLPGVEFAQIQELHEVQSMLAERVKDWTRSWKMEGIQEGRLEGEAILLKKLLTHRFGTLPAAIEQRLTQASSAELESWAENILDAKTLEEVFTRH</sequence>
<feature type="domain" description="DUF4351" evidence="3">
    <location>
        <begin position="281"/>
        <end position="334"/>
    </location>
</feature>
<evidence type="ECO:0000256" key="1">
    <source>
        <dbReference type="SAM" id="MobiDB-lite"/>
    </source>
</evidence>
<organism evidence="4 5">
    <name type="scientific">Saccharospirillum mangrovi</name>
    <dbReference type="NCBI Taxonomy" id="2161747"/>
    <lineage>
        <taxon>Bacteria</taxon>
        <taxon>Pseudomonadati</taxon>
        <taxon>Pseudomonadota</taxon>
        <taxon>Gammaproteobacteria</taxon>
        <taxon>Oceanospirillales</taxon>
        <taxon>Saccharospirillaceae</taxon>
        <taxon>Saccharospirillum</taxon>
    </lineage>
</organism>